<dbReference type="InterPro" id="IPR046373">
    <property type="entry name" value="Acyl-CoA_Oxase/DH_mid-dom_sf"/>
</dbReference>
<dbReference type="InterPro" id="IPR037069">
    <property type="entry name" value="AcylCoA_DH/ox_N_sf"/>
</dbReference>
<comment type="caution">
    <text evidence="2">The sequence shown here is derived from an EMBL/GenBank/DDBJ whole genome shotgun (WGS) entry which is preliminary data.</text>
</comment>
<dbReference type="Gene3D" id="1.10.540.10">
    <property type="entry name" value="Acyl-CoA dehydrogenase/oxidase, N-terminal domain"/>
    <property type="match status" value="1"/>
</dbReference>
<dbReference type="GO" id="GO:0003995">
    <property type="term" value="F:acyl-CoA dehydrogenase activity"/>
    <property type="evidence" value="ECO:0007669"/>
    <property type="project" value="TreeGrafter"/>
</dbReference>
<accession>L7KIA7</accession>
<name>L7KIA7_9ACTN</name>
<reference evidence="2 3" key="1">
    <citation type="submission" date="2012-12" db="EMBL/GenBank/DDBJ databases">
        <title>Whole genome shotgun sequence of Gordonia aichiensis NBRC 108223.</title>
        <authorList>
            <person name="Isaki-Nakamura S."/>
            <person name="Hosoyama A."/>
            <person name="Tsuchikane K."/>
            <person name="Ando Y."/>
            <person name="Baba S."/>
            <person name="Ohji S."/>
            <person name="Hamada M."/>
            <person name="Tamura T."/>
            <person name="Yamazoe A."/>
            <person name="Yamazaki S."/>
            <person name="Fujita N."/>
        </authorList>
    </citation>
    <scope>NUCLEOTIDE SEQUENCE [LARGE SCALE GENOMIC DNA]</scope>
    <source>
        <strain evidence="2 3">NBRC 108223</strain>
    </source>
</reference>
<protein>
    <recommendedName>
        <fullName evidence="1">Acyl-CoA dehydrogenase/oxidase N-terminal domain-containing protein</fullName>
    </recommendedName>
</protein>
<dbReference type="SUPFAM" id="SSF56645">
    <property type="entry name" value="Acyl-CoA dehydrogenase NM domain-like"/>
    <property type="match status" value="1"/>
</dbReference>
<dbReference type="Gene3D" id="2.40.110.10">
    <property type="entry name" value="Butyryl-CoA Dehydrogenase, subunit A, domain 2"/>
    <property type="match status" value="1"/>
</dbReference>
<dbReference type="EMBL" id="BANR01000004">
    <property type="protein sequence ID" value="GAC47692.1"/>
    <property type="molecule type" value="Genomic_DNA"/>
</dbReference>
<dbReference type="Pfam" id="PF02771">
    <property type="entry name" value="Acyl-CoA_dh_N"/>
    <property type="match status" value="1"/>
</dbReference>
<proteinExistence type="predicted"/>
<feature type="domain" description="Acyl-CoA dehydrogenase/oxidase N-terminal" evidence="1">
    <location>
        <begin position="10"/>
        <end position="114"/>
    </location>
</feature>
<dbReference type="GO" id="GO:0050660">
    <property type="term" value="F:flavin adenine dinucleotide binding"/>
    <property type="evidence" value="ECO:0007669"/>
    <property type="project" value="InterPro"/>
</dbReference>
<dbReference type="RefSeq" id="WP_005171540.1">
    <property type="nucleotide sequence ID" value="NZ_BANR01000004.1"/>
</dbReference>
<evidence type="ECO:0000259" key="1">
    <source>
        <dbReference type="Pfam" id="PF02771"/>
    </source>
</evidence>
<evidence type="ECO:0000313" key="3">
    <source>
        <dbReference type="Proteomes" id="UP000010988"/>
    </source>
</evidence>
<dbReference type="STRING" id="1220583.GOACH_04_00880"/>
<dbReference type="PANTHER" id="PTHR43884:SF12">
    <property type="entry name" value="ISOVALERYL-COA DEHYDROGENASE, MITOCHONDRIAL-RELATED"/>
    <property type="match status" value="1"/>
</dbReference>
<gene>
    <name evidence="2" type="ORF">GOACH_04_00880</name>
</gene>
<evidence type="ECO:0000313" key="2">
    <source>
        <dbReference type="EMBL" id="GAC47692.1"/>
    </source>
</evidence>
<dbReference type="Proteomes" id="UP000010988">
    <property type="component" value="Unassembled WGS sequence"/>
</dbReference>
<dbReference type="OrthoDB" id="3536625at2"/>
<organism evidence="2 3">
    <name type="scientific">Gordonia aichiensis NBRC 108223</name>
    <dbReference type="NCBI Taxonomy" id="1220583"/>
    <lineage>
        <taxon>Bacteria</taxon>
        <taxon>Bacillati</taxon>
        <taxon>Actinomycetota</taxon>
        <taxon>Actinomycetes</taxon>
        <taxon>Mycobacteriales</taxon>
        <taxon>Gordoniaceae</taxon>
        <taxon>Gordonia</taxon>
    </lineage>
</organism>
<dbReference type="InterPro" id="IPR009100">
    <property type="entry name" value="AcylCoA_DH/oxidase_NM_dom_sf"/>
</dbReference>
<keyword evidence="3" id="KW-1185">Reference proteome</keyword>
<dbReference type="PANTHER" id="PTHR43884">
    <property type="entry name" value="ACYL-COA DEHYDROGENASE"/>
    <property type="match status" value="1"/>
</dbReference>
<dbReference type="eggNOG" id="COG1960">
    <property type="taxonomic scope" value="Bacteria"/>
</dbReference>
<sequence length="350" mass="36666">MDTRPSPTTLIDSAYRIADDLLFPAAAEVDRTGEVPPIHWTALADAGLYGIAAPETAGGPGLEFTQVIEIIEALTSGCLSTAFTWLQHHGVVLSLAVTTNDALRDELFDDAVSGRIRGGVAYAGAVPTPPRMSATRTADGWVFSGYAPFVSGWGSIDVLQISARDVDTDDVIAAIVPTHPMSSAITVSPMRLAAGNASHTVSLRIDSLSVPDALVVSRVALDDFFATQNTGIRLNGTLPFGILRRCAALLDRAGATRPARRLRERGSEIRTRLDNSLDDAGALLAARADGAQLAVDAAAALVAAEGGRALIAGSDADRLSREATFTLVAASRPELKGLLLQRFSGLDDVV</sequence>
<dbReference type="AlphaFoldDB" id="L7KIA7"/>
<dbReference type="InterPro" id="IPR013786">
    <property type="entry name" value="AcylCoA_DH/ox_N"/>
</dbReference>